<comment type="caution">
    <text evidence="1">The sequence shown here is derived from an EMBL/GenBank/DDBJ whole genome shotgun (WGS) entry which is preliminary data.</text>
</comment>
<name>A0AAW0QE11_9PEZI</name>
<proteinExistence type="predicted"/>
<accession>A0AAW0QE11</accession>
<gene>
    <name evidence="1" type="ORF">PG999_011121</name>
</gene>
<dbReference type="AlphaFoldDB" id="A0AAW0QE11"/>
<evidence type="ECO:0000313" key="2">
    <source>
        <dbReference type="Proteomes" id="UP001392437"/>
    </source>
</evidence>
<evidence type="ECO:0000313" key="1">
    <source>
        <dbReference type="EMBL" id="KAK8100747.1"/>
    </source>
</evidence>
<protein>
    <recommendedName>
        <fullName evidence="3">F-box domain-containing protein</fullName>
    </recommendedName>
</protein>
<sequence>MARAVQSHLSCIERLSPELRQLVLIYTTDWPSLRSAVLSCPTFYSTFKSGERWILTRFLGNVLGPDVFPEAFLAQGLRNRAISALSPESAKATEDWLATELRKTRRAPDGLVTVEDCLDIMQLHRVVGSFVDEYVEYCKHPAIYYRGPEPSTTLVNQPLTDTEKDRISRAFYLSEIVSRLHRCGAPCAQKGYVPPWDASENTVKHPLFSALSPWENEQLRCVDIFLEHFHLNKCVRHIHSVSLNGRALGARRRRRLKDALQNQTSYRLGLEGLCEASHALEEGDSTRLVEMLLQGKTMNEVYESGALDLEFRLHEALDDLQRRQDRAPGKPDELELFLRGASSLRGDDTDPGPRTAWTWVNTGIGWGRWAGRVDTEQEVRLFDARCSARNAALVMWDHSRLQASGLFSHGAGSWVLSTKELTAFVRERRRLVEQRG</sequence>
<evidence type="ECO:0008006" key="3">
    <source>
        <dbReference type="Google" id="ProtNLM"/>
    </source>
</evidence>
<reference evidence="1 2" key="1">
    <citation type="submission" date="2023-01" db="EMBL/GenBank/DDBJ databases">
        <title>Analysis of 21 Apiospora genomes using comparative genomics revels a genus with tremendous synthesis potential of carbohydrate active enzymes and secondary metabolites.</title>
        <authorList>
            <person name="Sorensen T."/>
        </authorList>
    </citation>
    <scope>NUCLEOTIDE SEQUENCE [LARGE SCALE GENOMIC DNA]</scope>
    <source>
        <strain evidence="1 2">CBS 117206</strain>
    </source>
</reference>
<keyword evidence="2" id="KW-1185">Reference proteome</keyword>
<dbReference type="EMBL" id="JAQQWP010000009">
    <property type="protein sequence ID" value="KAK8100747.1"/>
    <property type="molecule type" value="Genomic_DNA"/>
</dbReference>
<dbReference type="Proteomes" id="UP001392437">
    <property type="component" value="Unassembled WGS sequence"/>
</dbReference>
<organism evidence="1 2">
    <name type="scientific">Apiospora kogelbergensis</name>
    <dbReference type="NCBI Taxonomy" id="1337665"/>
    <lineage>
        <taxon>Eukaryota</taxon>
        <taxon>Fungi</taxon>
        <taxon>Dikarya</taxon>
        <taxon>Ascomycota</taxon>
        <taxon>Pezizomycotina</taxon>
        <taxon>Sordariomycetes</taxon>
        <taxon>Xylariomycetidae</taxon>
        <taxon>Amphisphaeriales</taxon>
        <taxon>Apiosporaceae</taxon>
        <taxon>Apiospora</taxon>
    </lineage>
</organism>